<proteinExistence type="inferred from homology"/>
<sequence>MCGRYTHALTWSDIVRLYELTLPEVGPREHRQTWNAAPTQPLPIIRPIEGGGRELIIAGWGLIPGWLKNLDEKAVSTINARAESVRDKPTFRQSFERRRCLVPATGWYEWQKVGPKKRPIYMRATAEPFAFAGIWDRWAGNGGPGFISYAIVTTDAAPSVSAYHHRMPVVLEAAQFDQWMRGTPDEAAALMRPYAGALEAWEVSARVNGPKLNDPDLMRPVDAAAAAAPVRPPTGMTGTLL</sequence>
<evidence type="ECO:0000256" key="4">
    <source>
        <dbReference type="ARBA" id="ARBA00022801"/>
    </source>
</evidence>
<dbReference type="GO" id="GO:0003697">
    <property type="term" value="F:single-stranded DNA binding"/>
    <property type="evidence" value="ECO:0007669"/>
    <property type="project" value="InterPro"/>
</dbReference>
<dbReference type="Proteomes" id="UP000321638">
    <property type="component" value="Unassembled WGS sequence"/>
</dbReference>
<evidence type="ECO:0000256" key="7">
    <source>
        <dbReference type="ARBA" id="ARBA00023239"/>
    </source>
</evidence>
<keyword evidence="10" id="KW-1185">Reference proteome</keyword>
<dbReference type="OrthoDB" id="9782620at2"/>
<dbReference type="InterPro" id="IPR003738">
    <property type="entry name" value="SRAP"/>
</dbReference>
<evidence type="ECO:0000256" key="1">
    <source>
        <dbReference type="ARBA" id="ARBA00008136"/>
    </source>
</evidence>
<keyword evidence="7" id="KW-0456">Lyase</keyword>
<keyword evidence="5" id="KW-0190">Covalent protein-DNA linkage</keyword>
<dbReference type="GO" id="GO:0008233">
    <property type="term" value="F:peptidase activity"/>
    <property type="evidence" value="ECO:0007669"/>
    <property type="project" value="UniProtKB-KW"/>
</dbReference>
<dbReference type="EC" id="3.4.-.-" evidence="8"/>
<evidence type="ECO:0000313" key="10">
    <source>
        <dbReference type="Proteomes" id="UP000321638"/>
    </source>
</evidence>
<keyword evidence="6" id="KW-0238">DNA-binding</keyword>
<dbReference type="InterPro" id="IPR036590">
    <property type="entry name" value="SRAP-like"/>
</dbReference>
<evidence type="ECO:0000313" key="9">
    <source>
        <dbReference type="EMBL" id="TXL72574.1"/>
    </source>
</evidence>
<dbReference type="PANTHER" id="PTHR13604">
    <property type="entry name" value="DC12-RELATED"/>
    <property type="match status" value="1"/>
</dbReference>
<comment type="caution">
    <text evidence="9">The sequence shown here is derived from an EMBL/GenBank/DDBJ whole genome shotgun (WGS) entry which is preliminary data.</text>
</comment>
<dbReference type="AlphaFoldDB" id="A0A5C8PGZ9"/>
<name>A0A5C8PGZ9_9HYPH</name>
<evidence type="ECO:0000256" key="6">
    <source>
        <dbReference type="ARBA" id="ARBA00023125"/>
    </source>
</evidence>
<accession>A0A5C8PGZ9</accession>
<evidence type="ECO:0000256" key="8">
    <source>
        <dbReference type="RuleBase" id="RU364100"/>
    </source>
</evidence>
<protein>
    <recommendedName>
        <fullName evidence="8">Abasic site processing protein</fullName>
        <ecNumber evidence="8">3.4.-.-</ecNumber>
    </recommendedName>
</protein>
<comment type="similarity">
    <text evidence="1 8">Belongs to the SOS response-associated peptidase family.</text>
</comment>
<organism evidence="9 10">
    <name type="scientific">Vineibacter terrae</name>
    <dbReference type="NCBI Taxonomy" id="2586908"/>
    <lineage>
        <taxon>Bacteria</taxon>
        <taxon>Pseudomonadati</taxon>
        <taxon>Pseudomonadota</taxon>
        <taxon>Alphaproteobacteria</taxon>
        <taxon>Hyphomicrobiales</taxon>
        <taxon>Vineibacter</taxon>
    </lineage>
</organism>
<dbReference type="RefSeq" id="WP_147849733.1">
    <property type="nucleotide sequence ID" value="NZ_VDUZ01000032.1"/>
</dbReference>
<keyword evidence="4 8" id="KW-0378">Hydrolase</keyword>
<keyword evidence="2 8" id="KW-0645">Protease</keyword>
<dbReference type="GO" id="GO:0106300">
    <property type="term" value="P:protein-DNA covalent cross-linking repair"/>
    <property type="evidence" value="ECO:0007669"/>
    <property type="project" value="InterPro"/>
</dbReference>
<gene>
    <name evidence="9" type="ORF">FHP25_25085</name>
</gene>
<dbReference type="Pfam" id="PF02586">
    <property type="entry name" value="SRAP"/>
    <property type="match status" value="1"/>
</dbReference>
<reference evidence="9 10" key="1">
    <citation type="submission" date="2019-06" db="EMBL/GenBank/DDBJ databases">
        <title>New taxonomy in bacterial strain CC-CFT640, isolated from vineyard.</title>
        <authorList>
            <person name="Lin S.-Y."/>
            <person name="Tsai C.-F."/>
            <person name="Young C.-C."/>
        </authorList>
    </citation>
    <scope>NUCLEOTIDE SEQUENCE [LARGE SCALE GENOMIC DNA]</scope>
    <source>
        <strain evidence="9 10">CC-CFT640</strain>
    </source>
</reference>
<evidence type="ECO:0000256" key="2">
    <source>
        <dbReference type="ARBA" id="ARBA00022670"/>
    </source>
</evidence>
<dbReference type="PANTHER" id="PTHR13604:SF0">
    <property type="entry name" value="ABASIC SITE PROCESSING PROTEIN HMCES"/>
    <property type="match status" value="1"/>
</dbReference>
<evidence type="ECO:0000256" key="3">
    <source>
        <dbReference type="ARBA" id="ARBA00022763"/>
    </source>
</evidence>
<dbReference type="SUPFAM" id="SSF143081">
    <property type="entry name" value="BB1717-like"/>
    <property type="match status" value="1"/>
</dbReference>
<dbReference type="GO" id="GO:0016829">
    <property type="term" value="F:lyase activity"/>
    <property type="evidence" value="ECO:0007669"/>
    <property type="project" value="UniProtKB-KW"/>
</dbReference>
<dbReference type="Gene3D" id="3.90.1680.10">
    <property type="entry name" value="SOS response associated peptidase-like"/>
    <property type="match status" value="1"/>
</dbReference>
<dbReference type="GO" id="GO:0006508">
    <property type="term" value="P:proteolysis"/>
    <property type="evidence" value="ECO:0007669"/>
    <property type="project" value="UniProtKB-KW"/>
</dbReference>
<keyword evidence="3" id="KW-0227">DNA damage</keyword>
<dbReference type="EMBL" id="VDUZ01000032">
    <property type="protein sequence ID" value="TXL72574.1"/>
    <property type="molecule type" value="Genomic_DNA"/>
</dbReference>
<evidence type="ECO:0000256" key="5">
    <source>
        <dbReference type="ARBA" id="ARBA00023124"/>
    </source>
</evidence>